<name>L8WSX1_THACA</name>
<dbReference type="Proteomes" id="UP000011668">
    <property type="component" value="Unassembled WGS sequence"/>
</dbReference>
<evidence type="ECO:0000313" key="2">
    <source>
        <dbReference type="Proteomes" id="UP000011668"/>
    </source>
</evidence>
<accession>L8WSX1</accession>
<comment type="caution">
    <text evidence="1">The sequence shown here is derived from an EMBL/GenBank/DDBJ whole genome shotgun (WGS) entry which is preliminary data.</text>
</comment>
<organism evidence="1 2">
    <name type="scientific">Thanatephorus cucumeris (strain AG1-IA)</name>
    <name type="common">Rice sheath blight fungus</name>
    <name type="synonym">Rhizoctonia solani</name>
    <dbReference type="NCBI Taxonomy" id="983506"/>
    <lineage>
        <taxon>Eukaryota</taxon>
        <taxon>Fungi</taxon>
        <taxon>Dikarya</taxon>
        <taxon>Basidiomycota</taxon>
        <taxon>Agaricomycotina</taxon>
        <taxon>Agaricomycetes</taxon>
        <taxon>Cantharellales</taxon>
        <taxon>Ceratobasidiaceae</taxon>
        <taxon>Rhizoctonia</taxon>
        <taxon>Rhizoctonia solani AG-1</taxon>
    </lineage>
</organism>
<protein>
    <submittedName>
        <fullName evidence="1">Uncharacterized protein</fullName>
    </submittedName>
</protein>
<sequence length="101" mass="11428">MYFGRETSPPHSEDSSWFLQVEPPMIAGLHLRPFSLGEGYSWNNVRKWQISIASIRIAGVERRNQTRKIVAALPYFGTCENHLVVPTARVKGLGVESDFQP</sequence>
<proteinExistence type="predicted"/>
<dbReference type="AlphaFoldDB" id="L8WSX1"/>
<evidence type="ECO:0000313" key="1">
    <source>
        <dbReference type="EMBL" id="ELU39892.1"/>
    </source>
</evidence>
<gene>
    <name evidence="1" type="ORF">AG1IA_06080</name>
</gene>
<keyword evidence="2" id="KW-1185">Reference proteome</keyword>
<dbReference type="EMBL" id="AFRT01001593">
    <property type="protein sequence ID" value="ELU39892.1"/>
    <property type="molecule type" value="Genomic_DNA"/>
</dbReference>
<dbReference type="HOGENOM" id="CLU_2293586_0_0_1"/>
<reference evidence="1 2" key="1">
    <citation type="journal article" date="2013" name="Nat. Commun.">
        <title>The evolution and pathogenic mechanisms of the rice sheath blight pathogen.</title>
        <authorList>
            <person name="Zheng A."/>
            <person name="Lin R."/>
            <person name="Xu L."/>
            <person name="Qin P."/>
            <person name="Tang C."/>
            <person name="Ai P."/>
            <person name="Zhang D."/>
            <person name="Liu Y."/>
            <person name="Sun Z."/>
            <person name="Feng H."/>
            <person name="Wang Y."/>
            <person name="Chen Y."/>
            <person name="Liang X."/>
            <person name="Fu R."/>
            <person name="Li Q."/>
            <person name="Zhang J."/>
            <person name="Yu X."/>
            <person name="Xie Z."/>
            <person name="Ding L."/>
            <person name="Guan P."/>
            <person name="Tang J."/>
            <person name="Liang Y."/>
            <person name="Wang S."/>
            <person name="Deng Q."/>
            <person name="Li S."/>
            <person name="Zhu J."/>
            <person name="Wang L."/>
            <person name="Liu H."/>
            <person name="Li P."/>
        </authorList>
    </citation>
    <scope>NUCLEOTIDE SEQUENCE [LARGE SCALE GENOMIC DNA]</scope>
    <source>
        <strain evidence="2">AG-1 IA</strain>
    </source>
</reference>